<evidence type="ECO:0000313" key="1">
    <source>
        <dbReference type="EMBL" id="RGR56125.1"/>
    </source>
</evidence>
<comment type="caution">
    <text evidence="1">The sequence shown here is derived from an EMBL/GenBank/DDBJ whole genome shotgun (WGS) entry which is preliminary data.</text>
</comment>
<organism evidence="1 2">
    <name type="scientific">Dorea formicigenerans</name>
    <dbReference type="NCBI Taxonomy" id="39486"/>
    <lineage>
        <taxon>Bacteria</taxon>
        <taxon>Bacillati</taxon>
        <taxon>Bacillota</taxon>
        <taxon>Clostridia</taxon>
        <taxon>Lachnospirales</taxon>
        <taxon>Lachnospiraceae</taxon>
        <taxon>Dorea</taxon>
    </lineage>
</organism>
<dbReference type="Proteomes" id="UP000283652">
    <property type="component" value="Unassembled WGS sequence"/>
</dbReference>
<evidence type="ECO:0000313" key="2">
    <source>
        <dbReference type="Proteomes" id="UP000283652"/>
    </source>
</evidence>
<dbReference type="AlphaFoldDB" id="A0A412EXP4"/>
<sequence length="86" mass="9974">MKISPDGEIVDFYRSVREAGRKNHMSYQTILDRISEKVKSLYAPDGYVYCKDNARAINKAVRRIELDRKEECGVDFIPAPEVVFDF</sequence>
<proteinExistence type="predicted"/>
<dbReference type="EMBL" id="QRUK01000031">
    <property type="protein sequence ID" value="RGR56125.1"/>
    <property type="molecule type" value="Genomic_DNA"/>
</dbReference>
<reference evidence="1 2" key="1">
    <citation type="submission" date="2018-08" db="EMBL/GenBank/DDBJ databases">
        <title>A genome reference for cultivated species of the human gut microbiota.</title>
        <authorList>
            <person name="Zou Y."/>
            <person name="Xue W."/>
            <person name="Luo G."/>
        </authorList>
    </citation>
    <scope>NUCLEOTIDE SEQUENCE [LARGE SCALE GENOMIC DNA]</scope>
    <source>
        <strain evidence="1 2">AF25-11</strain>
    </source>
</reference>
<name>A0A412EXP4_9FIRM</name>
<gene>
    <name evidence="1" type="ORF">DWY33_13100</name>
</gene>
<accession>A0A412EXP4</accession>
<protein>
    <submittedName>
        <fullName evidence="1">Uncharacterized protein</fullName>
    </submittedName>
</protein>